<sequence>MKPKTIVRLSIDTIMTVLFLFMMAYQWTGNLAHEILGTSLLILFILHNVLNLNWYKTITKGRYPLIRVIRTVINLLLLLCMLGMMISALVISKTIFSFLGVIDIPYAQELHSLSAYWGFVIMAVHLGMHWVMVMGAARRMMKKRKPSKIRSTAIRSIGILIAVYGIYVFFKRDVGHNLILYYSYSFWNYDEPALYFFLDYLALMGLFVCITHYVMKRIQAKPKLK</sequence>
<gene>
    <name evidence="3" type="ORF">GC101_01235</name>
</gene>
<keyword evidence="1" id="KW-0472">Membrane</keyword>
<keyword evidence="1" id="KW-1133">Transmembrane helix</keyword>
<name>A0ABX1YC59_9BACL</name>
<feature type="transmembrane region" description="Helical" evidence="1">
    <location>
        <begin position="114"/>
        <end position="133"/>
    </location>
</feature>
<feature type="transmembrane region" description="Helical" evidence="1">
    <location>
        <begin position="31"/>
        <end position="54"/>
    </location>
</feature>
<dbReference type="Pfam" id="PF14358">
    <property type="entry name" value="DUF4405"/>
    <property type="match status" value="1"/>
</dbReference>
<evidence type="ECO:0000256" key="1">
    <source>
        <dbReference type="SAM" id="Phobius"/>
    </source>
</evidence>
<dbReference type="EMBL" id="WHOB01000012">
    <property type="protein sequence ID" value="NOU77495.1"/>
    <property type="molecule type" value="Genomic_DNA"/>
</dbReference>
<proteinExistence type="predicted"/>
<evidence type="ECO:0000259" key="2">
    <source>
        <dbReference type="Pfam" id="PF14358"/>
    </source>
</evidence>
<accession>A0ABX1YC59</accession>
<protein>
    <submittedName>
        <fullName evidence="3">DUF4405 domain-containing protein</fullName>
    </submittedName>
</protein>
<feature type="transmembrane region" description="Helical" evidence="1">
    <location>
        <begin position="75"/>
        <end position="102"/>
    </location>
</feature>
<keyword evidence="4" id="KW-1185">Reference proteome</keyword>
<evidence type="ECO:0000313" key="4">
    <source>
        <dbReference type="Proteomes" id="UP000596857"/>
    </source>
</evidence>
<feature type="transmembrane region" description="Helical" evidence="1">
    <location>
        <begin position="153"/>
        <end position="170"/>
    </location>
</feature>
<evidence type="ECO:0000313" key="3">
    <source>
        <dbReference type="EMBL" id="NOU77495.1"/>
    </source>
</evidence>
<feature type="transmembrane region" description="Helical" evidence="1">
    <location>
        <begin position="7"/>
        <end position="25"/>
    </location>
</feature>
<reference evidence="3 4" key="1">
    <citation type="submission" date="2019-10" db="EMBL/GenBank/DDBJ databases">
        <title>Description of Paenibacillus terricola sp. nov.</title>
        <authorList>
            <person name="Carlier A."/>
            <person name="Qi S."/>
        </authorList>
    </citation>
    <scope>NUCLEOTIDE SEQUENCE [LARGE SCALE GENOMIC DNA]</scope>
    <source>
        <strain evidence="3 4">LMG 31459</strain>
    </source>
</reference>
<comment type="caution">
    <text evidence="3">The sequence shown here is derived from an EMBL/GenBank/DDBJ whole genome shotgun (WGS) entry which is preliminary data.</text>
</comment>
<dbReference type="Proteomes" id="UP000596857">
    <property type="component" value="Unassembled WGS sequence"/>
</dbReference>
<feature type="domain" description="Flavinylation-associated cytochrome" evidence="2">
    <location>
        <begin position="72"/>
        <end position="130"/>
    </location>
</feature>
<keyword evidence="1" id="KW-0812">Transmembrane</keyword>
<dbReference type="InterPro" id="IPR025517">
    <property type="entry name" value="DUF4405"/>
</dbReference>
<dbReference type="RefSeq" id="WP_171715782.1">
    <property type="nucleotide sequence ID" value="NZ_WHOB01000012.1"/>
</dbReference>
<organism evidence="3 4">
    <name type="scientific">Paenibacillus phytohabitans</name>
    <dbReference type="NCBI Taxonomy" id="2654978"/>
    <lineage>
        <taxon>Bacteria</taxon>
        <taxon>Bacillati</taxon>
        <taxon>Bacillota</taxon>
        <taxon>Bacilli</taxon>
        <taxon>Bacillales</taxon>
        <taxon>Paenibacillaceae</taxon>
        <taxon>Paenibacillus</taxon>
    </lineage>
</organism>
<feature type="transmembrane region" description="Helical" evidence="1">
    <location>
        <begin position="193"/>
        <end position="215"/>
    </location>
</feature>